<protein>
    <submittedName>
        <fullName evidence="1">Uncharacterized protein</fullName>
    </submittedName>
</protein>
<organism evidence="1 2">
    <name type="scientific">Adineta steineri</name>
    <dbReference type="NCBI Taxonomy" id="433720"/>
    <lineage>
        <taxon>Eukaryota</taxon>
        <taxon>Metazoa</taxon>
        <taxon>Spiralia</taxon>
        <taxon>Gnathifera</taxon>
        <taxon>Rotifera</taxon>
        <taxon>Eurotatoria</taxon>
        <taxon>Bdelloidea</taxon>
        <taxon>Adinetida</taxon>
        <taxon>Adinetidae</taxon>
        <taxon>Adineta</taxon>
    </lineage>
</organism>
<dbReference type="EMBL" id="CAJOBB010000900">
    <property type="protein sequence ID" value="CAF3773002.1"/>
    <property type="molecule type" value="Genomic_DNA"/>
</dbReference>
<sequence length="203" mass="23859">MVHYHNEKYHDISLFSVFHYCMIEKCFLVKHNNGSTNELVDRRNSVEGFGVHMVEYENVDIRLHYTFQNYNDVSKVMMNSEYHAYEVSFQKKDYINEHENLKGDVIGSLVRKLKKEVSIYYDMELVKADKETKGGRFFPNSTGLYYKRNNGNELCIIPDTNDGVFQYNWDDNMIYFPYFPERASSSSTSIEFLNQLLVVAAGE</sequence>
<dbReference type="AlphaFoldDB" id="A0A818ZJN9"/>
<gene>
    <name evidence="1" type="ORF">KXQ929_LOCUS15478</name>
</gene>
<evidence type="ECO:0000313" key="2">
    <source>
        <dbReference type="Proteomes" id="UP000663868"/>
    </source>
</evidence>
<reference evidence="1" key="1">
    <citation type="submission" date="2021-02" db="EMBL/GenBank/DDBJ databases">
        <authorList>
            <person name="Nowell W R."/>
        </authorList>
    </citation>
    <scope>NUCLEOTIDE SEQUENCE</scope>
</reference>
<name>A0A818ZJN9_9BILA</name>
<accession>A0A818ZJN9</accession>
<evidence type="ECO:0000313" key="1">
    <source>
        <dbReference type="EMBL" id="CAF3773002.1"/>
    </source>
</evidence>
<proteinExistence type="predicted"/>
<comment type="caution">
    <text evidence="1">The sequence shown here is derived from an EMBL/GenBank/DDBJ whole genome shotgun (WGS) entry which is preliminary data.</text>
</comment>
<dbReference type="Proteomes" id="UP000663868">
    <property type="component" value="Unassembled WGS sequence"/>
</dbReference>